<dbReference type="EMBL" id="RSED01000003">
    <property type="protein sequence ID" value="RRS05400.1"/>
    <property type="molecule type" value="Genomic_DNA"/>
</dbReference>
<dbReference type="SUPFAM" id="SSF46785">
    <property type="entry name" value="Winged helix' DNA-binding domain"/>
    <property type="match status" value="1"/>
</dbReference>
<keyword evidence="2" id="KW-0805">Transcription regulation</keyword>
<accession>A0A426VFB4</accession>
<dbReference type="GO" id="GO:0003700">
    <property type="term" value="F:DNA-binding transcription factor activity"/>
    <property type="evidence" value="ECO:0007669"/>
    <property type="project" value="InterPro"/>
</dbReference>
<name>A0A426VFB4_9BURK</name>
<dbReference type="InterPro" id="IPR036388">
    <property type="entry name" value="WH-like_DNA-bd_sf"/>
</dbReference>
<dbReference type="PANTHER" id="PTHR30537">
    <property type="entry name" value="HTH-TYPE TRANSCRIPTIONAL REGULATOR"/>
    <property type="match status" value="1"/>
</dbReference>
<keyword evidence="3" id="KW-0238">DNA-binding</keyword>
<protein>
    <submittedName>
        <fullName evidence="6">LysR family transcriptional regulator</fullName>
    </submittedName>
</protein>
<dbReference type="AlphaFoldDB" id="A0A426VFB4"/>
<evidence type="ECO:0000256" key="3">
    <source>
        <dbReference type="ARBA" id="ARBA00023125"/>
    </source>
</evidence>
<proteinExistence type="inferred from homology"/>
<dbReference type="GO" id="GO:0006351">
    <property type="term" value="P:DNA-templated transcription"/>
    <property type="evidence" value="ECO:0007669"/>
    <property type="project" value="TreeGrafter"/>
</dbReference>
<keyword evidence="4" id="KW-0804">Transcription</keyword>
<dbReference type="Pfam" id="PF03466">
    <property type="entry name" value="LysR_substrate"/>
    <property type="match status" value="1"/>
</dbReference>
<comment type="similarity">
    <text evidence="1">Belongs to the LysR transcriptional regulatory family.</text>
</comment>
<dbReference type="GO" id="GO:0043565">
    <property type="term" value="F:sequence-specific DNA binding"/>
    <property type="evidence" value="ECO:0007669"/>
    <property type="project" value="TreeGrafter"/>
</dbReference>
<dbReference type="RefSeq" id="WP_125241969.1">
    <property type="nucleotide sequence ID" value="NZ_RSED01000003.1"/>
</dbReference>
<dbReference type="CDD" id="cd08472">
    <property type="entry name" value="PBP2_CrgA_like_3"/>
    <property type="match status" value="1"/>
</dbReference>
<dbReference type="PANTHER" id="PTHR30537:SF72">
    <property type="entry name" value="LYSR FAMILY TRANSCRIPTIONAL REGULATOR"/>
    <property type="match status" value="1"/>
</dbReference>
<keyword evidence="7" id="KW-1185">Reference proteome</keyword>
<comment type="caution">
    <text evidence="6">The sequence shown here is derived from an EMBL/GenBank/DDBJ whole genome shotgun (WGS) entry which is preliminary data.</text>
</comment>
<dbReference type="Gene3D" id="1.10.10.10">
    <property type="entry name" value="Winged helix-like DNA-binding domain superfamily/Winged helix DNA-binding domain"/>
    <property type="match status" value="1"/>
</dbReference>
<evidence type="ECO:0000256" key="2">
    <source>
        <dbReference type="ARBA" id="ARBA00023015"/>
    </source>
</evidence>
<evidence type="ECO:0000313" key="7">
    <source>
        <dbReference type="Proteomes" id="UP000269265"/>
    </source>
</evidence>
<dbReference type="InterPro" id="IPR005119">
    <property type="entry name" value="LysR_subst-bd"/>
</dbReference>
<dbReference type="FunFam" id="3.40.190.290:FF:000001">
    <property type="entry name" value="Transcriptional regulator, LysR family"/>
    <property type="match status" value="1"/>
</dbReference>
<organism evidence="6 7">
    <name type="scientific">Aquabacterium soli</name>
    <dbReference type="NCBI Taxonomy" id="2493092"/>
    <lineage>
        <taxon>Bacteria</taxon>
        <taxon>Pseudomonadati</taxon>
        <taxon>Pseudomonadota</taxon>
        <taxon>Betaproteobacteria</taxon>
        <taxon>Burkholderiales</taxon>
        <taxon>Aquabacterium</taxon>
    </lineage>
</organism>
<evidence type="ECO:0000256" key="4">
    <source>
        <dbReference type="ARBA" id="ARBA00023163"/>
    </source>
</evidence>
<dbReference type="Pfam" id="PF00126">
    <property type="entry name" value="HTH_1"/>
    <property type="match status" value="1"/>
</dbReference>
<dbReference type="PROSITE" id="PS50931">
    <property type="entry name" value="HTH_LYSR"/>
    <property type="match status" value="1"/>
</dbReference>
<dbReference type="Gene3D" id="3.40.190.290">
    <property type="match status" value="1"/>
</dbReference>
<dbReference type="InterPro" id="IPR058163">
    <property type="entry name" value="LysR-type_TF_proteobact-type"/>
</dbReference>
<reference evidence="6 7" key="1">
    <citation type="submission" date="2018-12" db="EMBL/GenBank/DDBJ databases">
        <title>The whole draft genome of Aquabacterium sp. SJQ9.</title>
        <authorList>
            <person name="Sun L."/>
            <person name="Gao X."/>
            <person name="Chen W."/>
            <person name="Huang K."/>
        </authorList>
    </citation>
    <scope>NUCLEOTIDE SEQUENCE [LARGE SCALE GENOMIC DNA]</scope>
    <source>
        <strain evidence="6 7">SJQ9</strain>
    </source>
</reference>
<evidence type="ECO:0000313" key="6">
    <source>
        <dbReference type="EMBL" id="RRS05400.1"/>
    </source>
</evidence>
<dbReference type="InterPro" id="IPR036390">
    <property type="entry name" value="WH_DNA-bd_sf"/>
</dbReference>
<dbReference type="FunFam" id="1.10.10.10:FF:000001">
    <property type="entry name" value="LysR family transcriptional regulator"/>
    <property type="match status" value="1"/>
</dbReference>
<dbReference type="InterPro" id="IPR000847">
    <property type="entry name" value="LysR_HTH_N"/>
</dbReference>
<dbReference type="OrthoDB" id="9076738at2"/>
<dbReference type="Proteomes" id="UP000269265">
    <property type="component" value="Unassembled WGS sequence"/>
</dbReference>
<sequence length="299" mass="32890">MDLDTLRIFVRVAELSSFTRAAEQLGMAKGRVSDAVTRLEAGLGTRLLQRTTRSVRLSPDGEQFMARAAELLREADELQTLFQPAGSGLRGRLRIDLPNGLARDLVIPRLPEFLAAHPQLEIGISTTDRRVDLVREGFDCVLRIGALVDSDLVVRRLGELPQVNVASPDYLKRHGTPRSLADLAAHRVVHYADKLGLQGAAWDYLDKGVAKRLPMRCNVVVNGTDAYHAACLAGLGMIQAPMLGMQRHIDAGTLLQVLPKLAAPPLPVSLLYAHRRHVPLRVRAMLDWVTQVVSPHVAR</sequence>
<gene>
    <name evidence="6" type="ORF">EIP75_04095</name>
</gene>
<dbReference type="SUPFAM" id="SSF53850">
    <property type="entry name" value="Periplasmic binding protein-like II"/>
    <property type="match status" value="1"/>
</dbReference>
<evidence type="ECO:0000256" key="1">
    <source>
        <dbReference type="ARBA" id="ARBA00009437"/>
    </source>
</evidence>
<evidence type="ECO:0000259" key="5">
    <source>
        <dbReference type="PROSITE" id="PS50931"/>
    </source>
</evidence>
<feature type="domain" description="HTH lysR-type" evidence="5">
    <location>
        <begin position="1"/>
        <end position="58"/>
    </location>
</feature>